<gene>
    <name evidence="3" type="ORF">Bandiella_00983</name>
</gene>
<evidence type="ECO:0000256" key="1">
    <source>
        <dbReference type="ARBA" id="ARBA00005578"/>
    </source>
</evidence>
<dbReference type="InterPro" id="IPR002634">
    <property type="entry name" value="BolA"/>
</dbReference>
<protein>
    <submittedName>
        <fullName evidence="3">Transcriptional regulator BolA</fullName>
    </submittedName>
</protein>
<name>A0ABZ0UL54_9RICK</name>
<dbReference type="PANTHER" id="PTHR46229:SF2">
    <property type="entry name" value="BOLA-LIKE PROTEIN 1"/>
    <property type="match status" value="1"/>
</dbReference>
<accession>A0ABZ0UL54</accession>
<comment type="similarity">
    <text evidence="1 2">Belongs to the BolA/IbaG family.</text>
</comment>
<dbReference type="Gene3D" id="3.30.300.90">
    <property type="entry name" value="BolA-like"/>
    <property type="match status" value="1"/>
</dbReference>
<dbReference type="SUPFAM" id="SSF82657">
    <property type="entry name" value="BolA-like"/>
    <property type="match status" value="1"/>
</dbReference>
<dbReference type="InterPro" id="IPR050961">
    <property type="entry name" value="BolA/IbaG_stress_morph_reg"/>
</dbReference>
<proteinExistence type="inferred from homology"/>
<dbReference type="RefSeq" id="WP_323732542.1">
    <property type="nucleotide sequence ID" value="NZ_CP110820.1"/>
</dbReference>
<keyword evidence="4" id="KW-1185">Reference proteome</keyword>
<evidence type="ECO:0000256" key="2">
    <source>
        <dbReference type="RuleBase" id="RU003860"/>
    </source>
</evidence>
<evidence type="ECO:0000313" key="3">
    <source>
        <dbReference type="EMBL" id="WPX96851.1"/>
    </source>
</evidence>
<dbReference type="Proteomes" id="UP001327219">
    <property type="component" value="Chromosome"/>
</dbReference>
<organism evidence="3 4">
    <name type="scientific">Candidatus Bandiella euplotis</name>
    <dbReference type="NCBI Taxonomy" id="1664265"/>
    <lineage>
        <taxon>Bacteria</taxon>
        <taxon>Pseudomonadati</taxon>
        <taxon>Pseudomonadota</taxon>
        <taxon>Alphaproteobacteria</taxon>
        <taxon>Rickettsiales</taxon>
        <taxon>Candidatus Midichloriaceae</taxon>
        <taxon>Candidatus Bandiella</taxon>
    </lineage>
</organism>
<sequence length="78" mass="8964">MPIDHNTLYSAIKSNFPNADLELTDTVGDNNHYELKITTEEFSGLSKIEQHRLVHKVLKEWLGADLHALSIKTYIKKE</sequence>
<dbReference type="PANTHER" id="PTHR46229">
    <property type="entry name" value="BOLA TRANSCRIPTION REGULATOR"/>
    <property type="match status" value="1"/>
</dbReference>
<dbReference type="InterPro" id="IPR036065">
    <property type="entry name" value="BolA-like_sf"/>
</dbReference>
<reference evidence="3 4" key="1">
    <citation type="submission" date="2022-11" db="EMBL/GenBank/DDBJ databases">
        <title>Host association and intracellularity evolved multiple times independently in the Rickettsiales.</title>
        <authorList>
            <person name="Castelli M."/>
            <person name="Nardi T."/>
            <person name="Gammuto L."/>
            <person name="Bellinzona G."/>
            <person name="Sabaneyeva E."/>
            <person name="Potekhin A."/>
            <person name="Serra V."/>
            <person name="Petroni G."/>
            <person name="Sassera D."/>
        </authorList>
    </citation>
    <scope>NUCLEOTIDE SEQUENCE [LARGE SCALE GENOMIC DNA]</scope>
    <source>
        <strain evidence="3 4">NDG2</strain>
    </source>
</reference>
<dbReference type="PIRSF" id="PIRSF003113">
    <property type="entry name" value="BolA"/>
    <property type="match status" value="1"/>
</dbReference>
<dbReference type="Pfam" id="PF01722">
    <property type="entry name" value="BolA"/>
    <property type="match status" value="1"/>
</dbReference>
<evidence type="ECO:0000313" key="4">
    <source>
        <dbReference type="Proteomes" id="UP001327219"/>
    </source>
</evidence>
<dbReference type="EMBL" id="CP110820">
    <property type="protein sequence ID" value="WPX96851.1"/>
    <property type="molecule type" value="Genomic_DNA"/>
</dbReference>